<dbReference type="Proteomes" id="UP000487117">
    <property type="component" value="Unassembled WGS sequence"/>
</dbReference>
<name>A0A7V8FH55_STEMA</name>
<evidence type="ECO:0000259" key="1">
    <source>
        <dbReference type="Pfam" id="PF19040"/>
    </source>
</evidence>
<organism evidence="2 3">
    <name type="scientific">Stenotrophomonas maltophilia</name>
    <name type="common">Pseudomonas maltophilia</name>
    <name type="synonym">Xanthomonas maltophilia</name>
    <dbReference type="NCBI Taxonomy" id="40324"/>
    <lineage>
        <taxon>Bacteria</taxon>
        <taxon>Pseudomonadati</taxon>
        <taxon>Pseudomonadota</taxon>
        <taxon>Gammaproteobacteria</taxon>
        <taxon>Lysobacterales</taxon>
        <taxon>Lysobacteraceae</taxon>
        <taxon>Stenotrophomonas</taxon>
        <taxon>Stenotrophomonas maltophilia group</taxon>
    </lineage>
</organism>
<accession>A0A7V8FH55</accession>
<evidence type="ECO:0000313" key="2">
    <source>
        <dbReference type="EMBL" id="KAF1015647.1"/>
    </source>
</evidence>
<protein>
    <recommendedName>
        <fullName evidence="1">SGNH domain-containing protein</fullName>
    </recommendedName>
</protein>
<evidence type="ECO:0000313" key="3">
    <source>
        <dbReference type="Proteomes" id="UP000487117"/>
    </source>
</evidence>
<feature type="domain" description="SGNH" evidence="1">
    <location>
        <begin position="27"/>
        <end position="270"/>
    </location>
</feature>
<dbReference type="Pfam" id="PF19040">
    <property type="entry name" value="SGNH"/>
    <property type="match status" value="1"/>
</dbReference>
<gene>
    <name evidence="2" type="ORF">GAK31_01122</name>
</gene>
<comment type="caution">
    <text evidence="2">The sequence shown here is derived from an EMBL/GenBank/DDBJ whole genome shotgun (WGS) entry which is preliminary data.</text>
</comment>
<dbReference type="AlphaFoldDB" id="A0A7V8FH55"/>
<sequence>MAGDYPDCALVTGKQRFEGGRARTFARGDCTRPALAGAPAQIFVAGDSHAMAYVELLQRLALETGSTVSLYGRGGCPQLSLQQWRGAGAGCAGFEAALFDDIGKRARPGDVVVLVSLRVPRLSDQYVLFDAAAQIAGETTGEAREGRAREVAQAIARWRPLAERGVRIVIEAPKPVLPAPPYRCSDAFNAGNAVCRNGLDSTRATMDALRGPMLGSLQQVVDGLPGAVLWDPLPVLCDGVRCPAQRDGRPLYFDGDHLSAQGNRELLPSLLQVVAVPAAAH</sequence>
<dbReference type="InterPro" id="IPR043968">
    <property type="entry name" value="SGNH"/>
</dbReference>
<dbReference type="EMBL" id="WNDS01000002">
    <property type="protein sequence ID" value="KAF1015647.1"/>
    <property type="molecule type" value="Genomic_DNA"/>
</dbReference>
<proteinExistence type="predicted"/>
<reference evidence="3" key="1">
    <citation type="journal article" date="2020" name="MBio">
        <title>Horizontal gene transfer to a defensive symbiont with a reduced genome amongst a multipartite beetle microbiome.</title>
        <authorList>
            <person name="Waterworth S.C."/>
            <person name="Florez L.V."/>
            <person name="Rees E.R."/>
            <person name="Hertweck C."/>
            <person name="Kaltenpoth M."/>
            <person name="Kwan J.C."/>
        </authorList>
    </citation>
    <scope>NUCLEOTIDE SEQUENCE [LARGE SCALE GENOMIC DNA]</scope>
</reference>